<organism evidence="3 4">
    <name type="scientific">Candida tropicalis (strain ATCC MYA-3404 / T1)</name>
    <name type="common">Yeast</name>
    <dbReference type="NCBI Taxonomy" id="294747"/>
    <lineage>
        <taxon>Eukaryota</taxon>
        <taxon>Fungi</taxon>
        <taxon>Dikarya</taxon>
        <taxon>Ascomycota</taxon>
        <taxon>Saccharomycotina</taxon>
        <taxon>Pichiomycetes</taxon>
        <taxon>Debaryomycetaceae</taxon>
        <taxon>Candida/Lodderomyces clade</taxon>
        <taxon>Candida</taxon>
    </lineage>
</organism>
<dbReference type="InterPro" id="IPR032675">
    <property type="entry name" value="LRR_dom_sf"/>
</dbReference>
<protein>
    <submittedName>
        <fullName evidence="3">Uncharacterized protein</fullName>
    </submittedName>
</protein>
<dbReference type="AlphaFoldDB" id="C5MIH7"/>
<sequence length="768" mass="86325">MFLMVLKEIPELRELSYHSLYYTLRIGEFFNGSTIHISYDTLLHDKEQIPVLKNVSEYFDLLKDHPEVKPKKIIFDNPFTASFLTMKFPDSVKDVDIEININGQGRSSKTMFMFCNLVEQKPVPVKSYVYNNIGCIPPKIALPLYEGLEEVTVPATSEFEMFNPEKIVGYPVIGFAKAIFPNLKSLSFMRRISPTEVNRFPKQLKKLSCHIWISNDPIAKDIILPPHRRSVNKNQDKKKQLLDVKFPENLQELEILADDDNPSAESIIDISNLSKLRKFKISSPLQAKGHCTLKLPSGLKELYCESGTFMADTLDVMCPNLQILEIDENDIKFEQLADIVRHLPSYLGCLKIPLKAFKMLDNKATAKNQDTDNRGMLGKAISGVSSYVFGSPGTTTEPTSDVQWKLPEGLRELEIVGNGESNENTVLDFELNKLTNLDKLTISKGKKLKIIGDFPENLTELSLGDVDSSNLSKVYKLSKLHDLQVEGPIGTDDFNIDLPDSLIILMLFNCKLKQVHVTAPNVRNLVTFGNNFSDMNSKTFVVPDSIKKLWLTQSGITKISIELPPNLEKMSLSANDIYYVDNLPKNLRQLDLISTGLGSNNKASNFPEGLEKLDISGNAIDGEWLKRSNIKQLPNLKDLSIRDNQAISLDPRDLPPSLAVLDINGGFYASIESDFKCLPNLEQVDFTANHVNSYFESFADSKKEIFGDKINFVSVRDPGISKKTVIALMNELNPKKGYVDVPQRLLDTMEMRTSILRVGSLGKNGPFD</sequence>
<dbReference type="InterPro" id="IPR050333">
    <property type="entry name" value="SLRP"/>
</dbReference>
<evidence type="ECO:0000256" key="1">
    <source>
        <dbReference type="ARBA" id="ARBA00022614"/>
    </source>
</evidence>
<dbReference type="GeneID" id="8300219"/>
<dbReference type="eggNOG" id="ENOG502QSJU">
    <property type="taxonomic scope" value="Eukaryota"/>
</dbReference>
<dbReference type="PANTHER" id="PTHR45712">
    <property type="entry name" value="AGAP008170-PA"/>
    <property type="match status" value="1"/>
</dbReference>
<evidence type="ECO:0000313" key="3">
    <source>
        <dbReference type="EMBL" id="EER30471.1"/>
    </source>
</evidence>
<dbReference type="Proteomes" id="UP000002037">
    <property type="component" value="Unassembled WGS sequence"/>
</dbReference>
<gene>
    <name evidence="3" type="ORF">CTRG_05870</name>
</gene>
<evidence type="ECO:0000256" key="2">
    <source>
        <dbReference type="ARBA" id="ARBA00022737"/>
    </source>
</evidence>
<name>C5MIH7_CANTT</name>
<dbReference type="RefSeq" id="XP_002546392.1">
    <property type="nucleotide sequence ID" value="XM_002546346.1"/>
</dbReference>
<dbReference type="VEuPathDB" id="FungiDB:CTRG_05870"/>
<evidence type="ECO:0000313" key="4">
    <source>
        <dbReference type="Proteomes" id="UP000002037"/>
    </source>
</evidence>
<accession>C5MIH7</accession>
<reference evidence="3 4" key="1">
    <citation type="journal article" date="2009" name="Nature">
        <title>Evolution of pathogenicity and sexual reproduction in eight Candida genomes.</title>
        <authorList>
            <person name="Butler G."/>
            <person name="Rasmussen M.D."/>
            <person name="Lin M.F."/>
            <person name="Santos M.A."/>
            <person name="Sakthikumar S."/>
            <person name="Munro C.A."/>
            <person name="Rheinbay E."/>
            <person name="Grabherr M."/>
            <person name="Forche A."/>
            <person name="Reedy J.L."/>
            <person name="Agrafioti I."/>
            <person name="Arnaud M.B."/>
            <person name="Bates S."/>
            <person name="Brown A.J."/>
            <person name="Brunke S."/>
            <person name="Costanzo M.C."/>
            <person name="Fitzpatrick D.A."/>
            <person name="de Groot P.W."/>
            <person name="Harris D."/>
            <person name="Hoyer L.L."/>
            <person name="Hube B."/>
            <person name="Klis F.M."/>
            <person name="Kodira C."/>
            <person name="Lennard N."/>
            <person name="Logue M.E."/>
            <person name="Martin R."/>
            <person name="Neiman A.M."/>
            <person name="Nikolaou E."/>
            <person name="Quail M.A."/>
            <person name="Quinn J."/>
            <person name="Santos M.C."/>
            <person name="Schmitzberger F.F."/>
            <person name="Sherlock G."/>
            <person name="Shah P."/>
            <person name="Silverstein K.A."/>
            <person name="Skrzypek M.S."/>
            <person name="Soll D."/>
            <person name="Staggs R."/>
            <person name="Stansfield I."/>
            <person name="Stumpf M.P."/>
            <person name="Sudbery P.E."/>
            <person name="Srikantha T."/>
            <person name="Zeng Q."/>
            <person name="Berman J."/>
            <person name="Berriman M."/>
            <person name="Heitman J."/>
            <person name="Gow N.A."/>
            <person name="Lorenz M.C."/>
            <person name="Birren B.W."/>
            <person name="Kellis M."/>
            <person name="Cuomo C.A."/>
        </authorList>
    </citation>
    <scope>NUCLEOTIDE SEQUENCE [LARGE SCALE GENOMIC DNA]</scope>
    <source>
        <strain evidence="4">ATCC MYA-3404 / T1</strain>
    </source>
</reference>
<dbReference type="SUPFAM" id="SSF52058">
    <property type="entry name" value="L domain-like"/>
    <property type="match status" value="2"/>
</dbReference>
<keyword evidence="4" id="KW-1185">Reference proteome</keyword>
<dbReference type="HOGENOM" id="CLU_021918_1_0_1"/>
<dbReference type="OrthoDB" id="5789657at2759"/>
<dbReference type="KEGG" id="ctp:CTRG_05870"/>
<proteinExistence type="predicted"/>
<keyword evidence="1" id="KW-0433">Leucine-rich repeat</keyword>
<dbReference type="Gene3D" id="3.80.10.10">
    <property type="entry name" value="Ribonuclease Inhibitor"/>
    <property type="match status" value="2"/>
</dbReference>
<dbReference type="PANTHER" id="PTHR45712:SF22">
    <property type="entry name" value="INSULIN-LIKE GROWTH FACTOR-BINDING PROTEIN COMPLEX ACID LABILE SUBUNIT"/>
    <property type="match status" value="1"/>
</dbReference>
<dbReference type="EMBL" id="GG692404">
    <property type="protein sequence ID" value="EER30471.1"/>
    <property type="molecule type" value="Genomic_DNA"/>
</dbReference>
<keyword evidence="2" id="KW-0677">Repeat</keyword>